<dbReference type="AlphaFoldDB" id="A0A4Z1PDR0"/>
<dbReference type="Gene3D" id="2.120.10.80">
    <property type="entry name" value="Kelch-type beta propeller"/>
    <property type="match status" value="2"/>
</dbReference>
<name>A0A4Z1PDR0_9PEZI</name>
<dbReference type="PANTHER" id="PTHR45632">
    <property type="entry name" value="LD33804P"/>
    <property type="match status" value="1"/>
</dbReference>
<reference evidence="5 6" key="1">
    <citation type="submission" date="2019-04" db="EMBL/GenBank/DDBJ databases">
        <title>High contiguity whole genome sequence and gene annotation resource for two Venturia nashicola isolates.</title>
        <authorList>
            <person name="Prokchorchik M."/>
            <person name="Won K."/>
            <person name="Lee Y."/>
            <person name="Choi E.D."/>
            <person name="Segonzac C."/>
            <person name="Sohn K.H."/>
        </authorList>
    </citation>
    <scope>NUCLEOTIDE SEQUENCE [LARGE SCALE GENOMIC DNA]</scope>
    <source>
        <strain evidence="5 6">PRI2</strain>
    </source>
</reference>
<keyword evidence="6" id="KW-1185">Reference proteome</keyword>
<evidence type="ECO:0000313" key="5">
    <source>
        <dbReference type="EMBL" id="TID25609.1"/>
    </source>
</evidence>
<dbReference type="STRING" id="86259.A0A4Z1PDR0"/>
<dbReference type="PANTHER" id="PTHR45632:SF24">
    <property type="entry name" value="GALACTOSE OXIDASE"/>
    <property type="match status" value="1"/>
</dbReference>
<evidence type="ECO:0000256" key="3">
    <source>
        <dbReference type="SAM" id="SignalP"/>
    </source>
</evidence>
<accession>A0A4Z1PDR0</accession>
<evidence type="ECO:0000256" key="2">
    <source>
        <dbReference type="ARBA" id="ARBA00022737"/>
    </source>
</evidence>
<proteinExistence type="predicted"/>
<dbReference type="Pfam" id="PF24981">
    <property type="entry name" value="Beta-prop_ATRN-LZTR1"/>
    <property type="match status" value="1"/>
</dbReference>
<evidence type="ECO:0000256" key="1">
    <source>
        <dbReference type="ARBA" id="ARBA00022441"/>
    </source>
</evidence>
<feature type="domain" description="Attractin/MKLN-like beta-propeller" evidence="4">
    <location>
        <begin position="82"/>
        <end position="325"/>
    </location>
</feature>
<dbReference type="InterPro" id="IPR056737">
    <property type="entry name" value="Beta-prop_ATRN-MKLN-like"/>
</dbReference>
<dbReference type="SMART" id="SM00612">
    <property type="entry name" value="Kelch"/>
    <property type="match status" value="5"/>
</dbReference>
<comment type="caution">
    <text evidence="5">The sequence shown here is derived from an EMBL/GenBank/DDBJ whole genome shotgun (WGS) entry which is preliminary data.</text>
</comment>
<dbReference type="Proteomes" id="UP000298493">
    <property type="component" value="Unassembled WGS sequence"/>
</dbReference>
<gene>
    <name evidence="5" type="ORF">E6O75_ATG03472</name>
</gene>
<keyword evidence="3" id="KW-0732">Signal</keyword>
<keyword evidence="1" id="KW-0880">Kelch repeat</keyword>
<feature type="chain" id="PRO_5021195340" evidence="3">
    <location>
        <begin position="31"/>
        <end position="346"/>
    </location>
</feature>
<evidence type="ECO:0000313" key="6">
    <source>
        <dbReference type="Proteomes" id="UP000298493"/>
    </source>
</evidence>
<evidence type="ECO:0000259" key="4">
    <source>
        <dbReference type="Pfam" id="PF24981"/>
    </source>
</evidence>
<protein>
    <submittedName>
        <fullName evidence="5">Kelch repeat-containing protein</fullName>
    </submittedName>
</protein>
<dbReference type="InterPro" id="IPR015915">
    <property type="entry name" value="Kelch-typ_b-propeller"/>
</dbReference>
<feature type="signal peptide" evidence="3">
    <location>
        <begin position="1"/>
        <end position="30"/>
    </location>
</feature>
<sequence>MARGNAASPISMSNSVSWLLLSLCWLSLAAQPVSRGSCWKQLSSLSLGRRAEHGAAAIGNKVYVVGGMATQGSGYPNVTLLDTVEVYDTTTDQWSSLTPFPMKIHHPNVAAVNGQLYVLGGLSSNRKLVETAYTFDSQTSTWKALSSMAAGTGRGASAIGVYGKVAYIAGGTQDVGKSAVDIVSSYDAAADKWSVVPVNLPEVRDHVGGAVVGNVFYVVAGRKGLQDSVQSTVFAMDLKASEMKWVRKASAPTARGSLEAVAVGNKIYTFGGEGNPDNTTQGVFPQTEIYDVEKDSWTQDAPMRTPKHGSVAVAVNGDIYIAGGSASRGSRLDMNITEIYKPIGGC</sequence>
<organism evidence="5 6">
    <name type="scientific">Venturia nashicola</name>
    <dbReference type="NCBI Taxonomy" id="86259"/>
    <lineage>
        <taxon>Eukaryota</taxon>
        <taxon>Fungi</taxon>
        <taxon>Dikarya</taxon>
        <taxon>Ascomycota</taxon>
        <taxon>Pezizomycotina</taxon>
        <taxon>Dothideomycetes</taxon>
        <taxon>Pleosporomycetidae</taxon>
        <taxon>Venturiales</taxon>
        <taxon>Venturiaceae</taxon>
        <taxon>Venturia</taxon>
    </lineage>
</organism>
<keyword evidence="2" id="KW-0677">Repeat</keyword>
<dbReference type="SUPFAM" id="SSF117281">
    <property type="entry name" value="Kelch motif"/>
    <property type="match status" value="2"/>
</dbReference>
<dbReference type="EMBL" id="SNSC02000003">
    <property type="protein sequence ID" value="TID25609.1"/>
    <property type="molecule type" value="Genomic_DNA"/>
</dbReference>
<dbReference type="InterPro" id="IPR006652">
    <property type="entry name" value="Kelch_1"/>
</dbReference>